<evidence type="ECO:0000313" key="5">
    <source>
        <dbReference type="EMBL" id="ODM06965.1"/>
    </source>
</evidence>
<organism evidence="5 6">
    <name type="scientific">Eisenbergiella tayi</name>
    <dbReference type="NCBI Taxonomy" id="1432052"/>
    <lineage>
        <taxon>Bacteria</taxon>
        <taxon>Bacillati</taxon>
        <taxon>Bacillota</taxon>
        <taxon>Clostridia</taxon>
        <taxon>Lachnospirales</taxon>
        <taxon>Lachnospiraceae</taxon>
        <taxon>Eisenbergiella</taxon>
    </lineage>
</organism>
<dbReference type="PRINTS" id="PR00032">
    <property type="entry name" value="HTHARAC"/>
</dbReference>
<evidence type="ECO:0000259" key="4">
    <source>
        <dbReference type="PROSITE" id="PS01124"/>
    </source>
</evidence>
<dbReference type="InterPro" id="IPR020449">
    <property type="entry name" value="Tscrpt_reg_AraC-type_HTH"/>
</dbReference>
<dbReference type="Pfam" id="PF12833">
    <property type="entry name" value="HTH_18"/>
    <property type="match status" value="1"/>
</dbReference>
<sequence length="278" mass="32601">MYKQLIFENEVLTAYTHHLMAPEHVHVNCEFILVTNGTALNTVDGVSETIVNGDVFFLNHLPLHSITDLSKDHEHIDLYITREQLRQICLNLFNEELYDFLMKDASEKKCNLSYDEFTVIVKKARKLEVNYILAKNDDMRETYKKCVLSVIIEILGVFFENLYSRQINCPAWLEAFLQETQRPEIFSMSVNDIINLSFYSHTFFCQTFKKCFQRSFKSYIDELRFNHAKNLLATTQLSILDISLTVGYNSSSHFIHKFKQISGITPLQFRNIMQHRQS</sequence>
<keyword evidence="3" id="KW-0804">Transcription</keyword>
<protein>
    <submittedName>
        <fullName evidence="5">Melibiose operon regulatory protein</fullName>
    </submittedName>
</protein>
<dbReference type="RefSeq" id="WP_069152723.1">
    <property type="nucleotide sequence ID" value="NZ_CAJLDD010000006.1"/>
</dbReference>
<keyword evidence="2" id="KW-0238">DNA-binding</keyword>
<dbReference type="PANTHER" id="PTHR43280:SF28">
    <property type="entry name" value="HTH-TYPE TRANSCRIPTIONAL ACTIVATOR RHAS"/>
    <property type="match status" value="1"/>
</dbReference>
<evidence type="ECO:0000256" key="2">
    <source>
        <dbReference type="ARBA" id="ARBA00023125"/>
    </source>
</evidence>
<dbReference type="AlphaFoldDB" id="A0A1E3AE12"/>
<proteinExistence type="predicted"/>
<reference evidence="5 6" key="1">
    <citation type="submission" date="2016-07" db="EMBL/GenBank/DDBJ databases">
        <title>Characterization of isolates of Eisenbergiella tayi derived from blood cultures, using whole genome sequencing.</title>
        <authorList>
            <person name="Burdz T."/>
            <person name="Wiebe D."/>
            <person name="Huynh C."/>
            <person name="Bernard K."/>
        </authorList>
    </citation>
    <scope>NUCLEOTIDE SEQUENCE [LARGE SCALE GENOMIC DNA]</scope>
    <source>
        <strain evidence="5 6">NML 110608</strain>
    </source>
</reference>
<dbReference type="InterPro" id="IPR018060">
    <property type="entry name" value="HTH_AraC"/>
</dbReference>
<feature type="domain" description="HTH araC/xylS-type" evidence="4">
    <location>
        <begin position="171"/>
        <end position="272"/>
    </location>
</feature>
<name>A0A1E3AE12_9FIRM</name>
<dbReference type="PROSITE" id="PS01124">
    <property type="entry name" value="HTH_ARAC_FAMILY_2"/>
    <property type="match status" value="1"/>
</dbReference>
<evidence type="ECO:0000256" key="3">
    <source>
        <dbReference type="ARBA" id="ARBA00023163"/>
    </source>
</evidence>
<dbReference type="EMBL" id="MCGH01000002">
    <property type="protein sequence ID" value="ODM06965.1"/>
    <property type="molecule type" value="Genomic_DNA"/>
</dbReference>
<evidence type="ECO:0000256" key="1">
    <source>
        <dbReference type="ARBA" id="ARBA00023015"/>
    </source>
</evidence>
<dbReference type="InterPro" id="IPR009057">
    <property type="entry name" value="Homeodomain-like_sf"/>
</dbReference>
<comment type="caution">
    <text evidence="5">The sequence shown here is derived from an EMBL/GenBank/DDBJ whole genome shotgun (WGS) entry which is preliminary data.</text>
</comment>
<gene>
    <name evidence="5" type="primary">melR_5</name>
    <name evidence="5" type="ORF">BEI61_02855</name>
</gene>
<dbReference type="GO" id="GO:0003700">
    <property type="term" value="F:DNA-binding transcription factor activity"/>
    <property type="evidence" value="ECO:0007669"/>
    <property type="project" value="InterPro"/>
</dbReference>
<keyword evidence="1" id="KW-0805">Transcription regulation</keyword>
<dbReference type="PANTHER" id="PTHR43280">
    <property type="entry name" value="ARAC-FAMILY TRANSCRIPTIONAL REGULATOR"/>
    <property type="match status" value="1"/>
</dbReference>
<dbReference type="Gene3D" id="1.10.10.60">
    <property type="entry name" value="Homeodomain-like"/>
    <property type="match status" value="2"/>
</dbReference>
<dbReference type="SMART" id="SM00342">
    <property type="entry name" value="HTH_ARAC"/>
    <property type="match status" value="1"/>
</dbReference>
<dbReference type="SUPFAM" id="SSF46689">
    <property type="entry name" value="Homeodomain-like"/>
    <property type="match status" value="1"/>
</dbReference>
<evidence type="ECO:0000313" key="6">
    <source>
        <dbReference type="Proteomes" id="UP000094067"/>
    </source>
</evidence>
<dbReference type="Proteomes" id="UP000094067">
    <property type="component" value="Unassembled WGS sequence"/>
</dbReference>
<accession>A0A1E3AE12</accession>
<dbReference type="GO" id="GO:0043565">
    <property type="term" value="F:sequence-specific DNA binding"/>
    <property type="evidence" value="ECO:0007669"/>
    <property type="project" value="InterPro"/>
</dbReference>